<reference evidence="10 11" key="1">
    <citation type="journal article" date="2010" name="Proc. Natl. Acad. Sci. U.S.A.">
        <title>Enigmatic, ultrasmall, uncultivated Archaea.</title>
        <authorList>
            <person name="Baker B.J."/>
            <person name="Comolli L.R."/>
            <person name="Dick G.J."/>
            <person name="Hauser L.J."/>
            <person name="Hyatt D."/>
            <person name="Dill B.D."/>
            <person name="Land M.L."/>
            <person name="Verberkmoes N.C."/>
            <person name="Hettich R.L."/>
            <person name="Banfield J.F."/>
        </authorList>
    </citation>
    <scope>NUCLEOTIDE SEQUENCE [LARGE SCALE GENOMIC DNA]</scope>
</reference>
<dbReference type="InterPro" id="IPR009080">
    <property type="entry name" value="tRNAsynth_Ia_anticodon-bd"/>
</dbReference>
<feature type="domain" description="Methionyl/Leucyl tRNA synthetase" evidence="9">
    <location>
        <begin position="154"/>
        <end position="355"/>
    </location>
</feature>
<evidence type="ECO:0000256" key="1">
    <source>
        <dbReference type="ARBA" id="ARBA00012838"/>
    </source>
</evidence>
<feature type="domain" description="Methionyl/Leucyl tRNA synthetase" evidence="9">
    <location>
        <begin position="5"/>
        <end position="151"/>
    </location>
</feature>
<dbReference type="CDD" id="cd07957">
    <property type="entry name" value="Anticodon_Ia_Met"/>
    <property type="match status" value="1"/>
</dbReference>
<evidence type="ECO:0000259" key="9">
    <source>
        <dbReference type="Pfam" id="PF09334"/>
    </source>
</evidence>
<dbReference type="Pfam" id="PF09334">
    <property type="entry name" value="tRNA-synt_1g"/>
    <property type="match status" value="2"/>
</dbReference>
<dbReference type="Gene3D" id="1.10.730.10">
    <property type="entry name" value="Isoleucyl-tRNA Synthetase, Domain 1"/>
    <property type="match status" value="1"/>
</dbReference>
<organism evidence="10 11">
    <name type="scientific">Candidatus Parvarchaeum acidiphilum ARMAN-4</name>
    <dbReference type="NCBI Taxonomy" id="662760"/>
    <lineage>
        <taxon>Archaea</taxon>
        <taxon>Candidatus Parvarchaeota</taxon>
        <taxon>Candidatus Parvarchaeum</taxon>
    </lineage>
</organism>
<dbReference type="PANTHER" id="PTHR43326">
    <property type="entry name" value="METHIONYL-TRNA SYNTHETASE"/>
    <property type="match status" value="1"/>
</dbReference>
<evidence type="ECO:0000256" key="5">
    <source>
        <dbReference type="ARBA" id="ARBA00022917"/>
    </source>
</evidence>
<comment type="similarity">
    <text evidence="8">Belongs to the class-I aminoacyl-tRNA synthetase family.</text>
</comment>
<dbReference type="NCBIfam" id="TIGR00398">
    <property type="entry name" value="metG"/>
    <property type="match status" value="1"/>
</dbReference>
<evidence type="ECO:0000256" key="7">
    <source>
        <dbReference type="ARBA" id="ARBA00030904"/>
    </source>
</evidence>
<evidence type="ECO:0000313" key="10">
    <source>
        <dbReference type="EMBL" id="EEZ92464.1"/>
    </source>
</evidence>
<dbReference type="AlphaFoldDB" id="D2EGP4"/>
<dbReference type="SUPFAM" id="SSF52374">
    <property type="entry name" value="Nucleotidylyl transferase"/>
    <property type="match status" value="1"/>
</dbReference>
<keyword evidence="3 8" id="KW-0547">Nucleotide-binding</keyword>
<dbReference type="Gene3D" id="3.40.50.620">
    <property type="entry name" value="HUPs"/>
    <property type="match status" value="1"/>
</dbReference>
<keyword evidence="2 8" id="KW-0436">Ligase</keyword>
<evidence type="ECO:0000256" key="8">
    <source>
        <dbReference type="RuleBase" id="RU363039"/>
    </source>
</evidence>
<dbReference type="NCBIfam" id="NF008900">
    <property type="entry name" value="PRK12267.1"/>
    <property type="match status" value="1"/>
</dbReference>
<keyword evidence="6 8" id="KW-0030">Aminoacyl-tRNA synthetase</keyword>
<evidence type="ECO:0000256" key="3">
    <source>
        <dbReference type="ARBA" id="ARBA00022741"/>
    </source>
</evidence>
<dbReference type="InterPro" id="IPR033911">
    <property type="entry name" value="MetRS_core"/>
</dbReference>
<accession>D2EGP4</accession>
<evidence type="ECO:0000256" key="6">
    <source>
        <dbReference type="ARBA" id="ARBA00023146"/>
    </source>
</evidence>
<dbReference type="CDD" id="cd00814">
    <property type="entry name" value="MetRS_core"/>
    <property type="match status" value="1"/>
</dbReference>
<gene>
    <name evidence="10" type="ORF">BJBARM4_0943</name>
</gene>
<dbReference type="Gene3D" id="2.170.220.10">
    <property type="match status" value="1"/>
</dbReference>
<sequence length="483" mass="56129">MEKFYITTPIYYVNDKPHIGHAYTTIIADVFARWHRLNNEKVFFLTGTDEHGGKIEKAANEKNKTPKELVDETSQKYKTTWEKLNISYDKFIRTTDKSHEETVKRFIKKVFEKGDIYKGEYEGFYCLPDERYITESELVGGKCPDCGRDVQKIKEEAYFFKLSKYKDQIINLINKGLILPEKNANEILNRLKGELKDLDISRKSVSWGIKFPLDESHSVYVWFDALLNYLSALNWPDGSEFKEFWPADIHLVGKEIVWFHSVIWPAMLMSADLPLPKNILAHGWWTVDGKKMSKSIGNVVDPIEIADKYSADAFRYFLLREKPTWEDGDFSEAALKERINGELMSNLSNLVARVLTLAEKFEGKIEGKPEIEDFIRKEEIIENFEKKDLYSALNLIFEGIRKINKYVNDKEPWKLEGKNLANVLYNSLEAIRIATIFLKPFMPSTAEKIEKKLGVNGQLLSDAFFREFSTKVERGENLFNKIN</sequence>
<name>D2EGP4_PARA4</name>
<dbReference type="InterPro" id="IPR014758">
    <property type="entry name" value="Met-tRNA_synth"/>
</dbReference>
<dbReference type="FunFam" id="2.170.220.10:FF:000002">
    <property type="entry name" value="Methionine--tRNA ligase"/>
    <property type="match status" value="1"/>
</dbReference>
<dbReference type="PANTHER" id="PTHR43326:SF1">
    <property type="entry name" value="METHIONINE--TRNA LIGASE, MITOCHONDRIAL"/>
    <property type="match status" value="1"/>
</dbReference>
<dbReference type="PRINTS" id="PR01041">
    <property type="entry name" value="TRNASYNTHMET"/>
</dbReference>
<proteinExistence type="inferred from homology"/>
<dbReference type="InterPro" id="IPR014729">
    <property type="entry name" value="Rossmann-like_a/b/a_fold"/>
</dbReference>
<dbReference type="InterPro" id="IPR023457">
    <property type="entry name" value="Met-tRNA_synth_2"/>
</dbReference>
<evidence type="ECO:0000313" key="11">
    <source>
        <dbReference type="Proteomes" id="UP000009375"/>
    </source>
</evidence>
<evidence type="ECO:0000256" key="4">
    <source>
        <dbReference type="ARBA" id="ARBA00022840"/>
    </source>
</evidence>
<keyword evidence="4 8" id="KW-0067">ATP-binding</keyword>
<evidence type="ECO:0000256" key="2">
    <source>
        <dbReference type="ARBA" id="ARBA00022598"/>
    </source>
</evidence>
<dbReference type="HAMAP" id="MF_01228">
    <property type="entry name" value="Met_tRNA_synth_type2"/>
    <property type="match status" value="1"/>
</dbReference>
<dbReference type="SUPFAM" id="SSF47323">
    <property type="entry name" value="Anticodon-binding domain of a subclass of class I aminoacyl-tRNA synthetases"/>
    <property type="match status" value="1"/>
</dbReference>
<dbReference type="InterPro" id="IPR015413">
    <property type="entry name" value="Methionyl/Leucyl_tRNA_Synth"/>
</dbReference>
<dbReference type="GO" id="GO:0005524">
    <property type="term" value="F:ATP binding"/>
    <property type="evidence" value="ECO:0007669"/>
    <property type="project" value="UniProtKB-KW"/>
</dbReference>
<keyword evidence="5 8" id="KW-0648">Protein biosynthesis</keyword>
<dbReference type="GO" id="GO:0006431">
    <property type="term" value="P:methionyl-tRNA aminoacylation"/>
    <property type="evidence" value="ECO:0007669"/>
    <property type="project" value="InterPro"/>
</dbReference>
<dbReference type="Proteomes" id="UP000009375">
    <property type="component" value="Unassembled WGS sequence"/>
</dbReference>
<dbReference type="GO" id="GO:0004825">
    <property type="term" value="F:methionine-tRNA ligase activity"/>
    <property type="evidence" value="ECO:0007669"/>
    <property type="project" value="UniProtKB-EC"/>
</dbReference>
<dbReference type="EMBL" id="GG730077">
    <property type="protein sequence ID" value="EEZ92464.1"/>
    <property type="molecule type" value="Genomic_DNA"/>
</dbReference>
<protein>
    <recommendedName>
        <fullName evidence="1">methionine--tRNA ligase</fullName>
        <ecNumber evidence="1">6.1.1.10</ecNumber>
    </recommendedName>
    <alternativeName>
        <fullName evidence="7">Methionyl-tRNA synthetase</fullName>
    </alternativeName>
</protein>
<dbReference type="InterPro" id="IPR041872">
    <property type="entry name" value="Anticodon_Met"/>
</dbReference>
<dbReference type="EC" id="6.1.1.10" evidence="1"/>